<evidence type="ECO:0000313" key="4">
    <source>
        <dbReference type="EMBL" id="MDA0159883.1"/>
    </source>
</evidence>
<dbReference type="Gene3D" id="1.10.10.10">
    <property type="entry name" value="Winged helix-like DNA-binding domain superfamily/Winged helix DNA-binding domain"/>
    <property type="match status" value="1"/>
</dbReference>
<dbReference type="InterPro" id="IPR000792">
    <property type="entry name" value="Tscrpt_reg_LuxR_C"/>
</dbReference>
<dbReference type="PANTHER" id="PTHR16305:SF35">
    <property type="entry name" value="TRANSCRIPTIONAL ACTIVATOR DOMAIN"/>
    <property type="match status" value="1"/>
</dbReference>
<dbReference type="PROSITE" id="PS50043">
    <property type="entry name" value="HTH_LUXR_2"/>
    <property type="match status" value="1"/>
</dbReference>
<dbReference type="GO" id="GO:0006355">
    <property type="term" value="P:regulation of DNA-templated transcription"/>
    <property type="evidence" value="ECO:0007669"/>
    <property type="project" value="InterPro"/>
</dbReference>
<keyword evidence="2" id="KW-0067">ATP-binding</keyword>
<dbReference type="CDD" id="cd06170">
    <property type="entry name" value="LuxR_C_like"/>
    <property type="match status" value="1"/>
</dbReference>
<dbReference type="PRINTS" id="PR00038">
    <property type="entry name" value="HTHLUXR"/>
</dbReference>
<proteinExistence type="predicted"/>
<dbReference type="InterPro" id="IPR016032">
    <property type="entry name" value="Sig_transdc_resp-reg_C-effctor"/>
</dbReference>
<evidence type="ECO:0000256" key="2">
    <source>
        <dbReference type="ARBA" id="ARBA00022840"/>
    </source>
</evidence>
<dbReference type="InterPro" id="IPR027417">
    <property type="entry name" value="P-loop_NTPase"/>
</dbReference>
<dbReference type="RefSeq" id="WP_270038647.1">
    <property type="nucleotide sequence ID" value="NZ_JAPDOD010000003.1"/>
</dbReference>
<dbReference type="GO" id="GO:0004016">
    <property type="term" value="F:adenylate cyclase activity"/>
    <property type="evidence" value="ECO:0007669"/>
    <property type="project" value="TreeGrafter"/>
</dbReference>
<dbReference type="SUPFAM" id="SSF48452">
    <property type="entry name" value="TPR-like"/>
    <property type="match status" value="1"/>
</dbReference>
<dbReference type="Pfam" id="PF00196">
    <property type="entry name" value="GerE"/>
    <property type="match status" value="1"/>
</dbReference>
<dbReference type="PANTHER" id="PTHR16305">
    <property type="entry name" value="TESTICULAR SOLUBLE ADENYLYL CYCLASE"/>
    <property type="match status" value="1"/>
</dbReference>
<dbReference type="InterPro" id="IPR011990">
    <property type="entry name" value="TPR-like_helical_dom_sf"/>
</dbReference>
<keyword evidence="1" id="KW-0547">Nucleotide-binding</keyword>
<evidence type="ECO:0000256" key="1">
    <source>
        <dbReference type="ARBA" id="ARBA00022741"/>
    </source>
</evidence>
<dbReference type="SUPFAM" id="SSF52540">
    <property type="entry name" value="P-loop containing nucleoside triphosphate hydrolases"/>
    <property type="match status" value="1"/>
</dbReference>
<dbReference type="SMART" id="SM00421">
    <property type="entry name" value="HTH_LUXR"/>
    <property type="match status" value="1"/>
</dbReference>
<dbReference type="AlphaFoldDB" id="A0A9X3S3T3"/>
<dbReference type="SUPFAM" id="SSF46894">
    <property type="entry name" value="C-terminal effector domain of the bipartite response regulators"/>
    <property type="match status" value="1"/>
</dbReference>
<keyword evidence="5" id="KW-1185">Reference proteome</keyword>
<dbReference type="Proteomes" id="UP001149140">
    <property type="component" value="Unassembled WGS sequence"/>
</dbReference>
<accession>A0A9X3S3T3</accession>
<dbReference type="InterPro" id="IPR041664">
    <property type="entry name" value="AAA_16"/>
</dbReference>
<dbReference type="GO" id="GO:0003677">
    <property type="term" value="F:DNA binding"/>
    <property type="evidence" value="ECO:0007669"/>
    <property type="project" value="InterPro"/>
</dbReference>
<organism evidence="4 5">
    <name type="scientific">Solirubrobacter ginsenosidimutans</name>
    <dbReference type="NCBI Taxonomy" id="490573"/>
    <lineage>
        <taxon>Bacteria</taxon>
        <taxon>Bacillati</taxon>
        <taxon>Actinomycetota</taxon>
        <taxon>Thermoleophilia</taxon>
        <taxon>Solirubrobacterales</taxon>
        <taxon>Solirubrobacteraceae</taxon>
        <taxon>Solirubrobacter</taxon>
    </lineage>
</organism>
<dbReference type="GO" id="GO:0005737">
    <property type="term" value="C:cytoplasm"/>
    <property type="evidence" value="ECO:0007669"/>
    <property type="project" value="TreeGrafter"/>
</dbReference>
<evidence type="ECO:0000313" key="5">
    <source>
        <dbReference type="Proteomes" id="UP001149140"/>
    </source>
</evidence>
<reference evidence="4" key="1">
    <citation type="submission" date="2022-10" db="EMBL/GenBank/DDBJ databases">
        <title>The WGS of Solirubrobacter ginsenosidimutans DSM 21036.</title>
        <authorList>
            <person name="Jiang Z."/>
        </authorList>
    </citation>
    <scope>NUCLEOTIDE SEQUENCE</scope>
    <source>
        <strain evidence="4">DSM 21036</strain>
    </source>
</reference>
<dbReference type="GO" id="GO:0005524">
    <property type="term" value="F:ATP binding"/>
    <property type="evidence" value="ECO:0007669"/>
    <property type="project" value="UniProtKB-KW"/>
</dbReference>
<gene>
    <name evidence="4" type="ORF">OM076_06390</name>
</gene>
<feature type="domain" description="HTH luxR-type" evidence="3">
    <location>
        <begin position="855"/>
        <end position="920"/>
    </location>
</feature>
<dbReference type="InterPro" id="IPR036388">
    <property type="entry name" value="WH-like_DNA-bd_sf"/>
</dbReference>
<dbReference type="Pfam" id="PF13191">
    <property type="entry name" value="AAA_16"/>
    <property type="match status" value="1"/>
</dbReference>
<dbReference type="EMBL" id="JAPDOD010000003">
    <property type="protein sequence ID" value="MDA0159883.1"/>
    <property type="molecule type" value="Genomic_DNA"/>
</dbReference>
<protein>
    <submittedName>
        <fullName evidence="4">AAA family ATPase</fullName>
    </submittedName>
</protein>
<name>A0A9X3S3T3_9ACTN</name>
<sequence length="926" mass="99511">MTGSRSPAEVPRPRGRTDELAALAGLLEGARAGRSGVLVLRGEAGIGKTALLEYTSESASDFTLLRAMGVESEMELPYAALHLLCAPVLGFVDRLPGPQRDALEVTFGVTSGGAPDRFLVALATLSLFSEAAQERPLLCIVDDGQWLDRASAQVLGFVARRLLADPVVLLFAVRQTTDALAGLPELLIEGLDDADASKLLASAIAGRLDDRVAEQLVAEAHGNPLALLELPRGLSLAQLAGGFGLPDVLSLADGLEQSFQQRLEALPENAQRLLLVAAAEPLGDPALVWRAAERLGITRAAQEQAESAGLIEIDGRVRFRHPLVRSAAYRAGSAEQRREVHRALAEATDAETDPDRRAWHLAAATGGTDESVAGELERAAGRAQARGGVAAAAAFLQRAAALTTDRVLRAQRALAAAQAKYESGAFDDALALLAAAEAGGVDDLQRARVHLLRAQITFVATRGRDAPPLLLKAARELEAVDPERARTTYLEALEAARFAGPLAHGADVVEVSEAALAGPAAHRPPRPTDLLLEGMATLPIDGHARAVPILKAALRAFRDDRTLTPEESRWFSFACRAAWDVWDEESWRLLATRELTRARDAGALTLTPLVLTSLSYLHVLCGELSAAESLLGEIRAITAATGIPAHRYVEIWLAALRGREPELSALVEDFTADAKARGEGFALAFAALASAVLYNGLGRYEEAFAAVCEAVDVAPYSELSTPSAVAELVEAAARAGERRAAERALERLVLSTGPSGGDWALGVEARSRALLSDGADAERLYQEAIERLRRTRVRVQLARTHLLYGEWLRRERRRLDARDQLRTALELFTSMGAEAFAARAERELLATGEHVRQRQVETRDQLTSQEIHIAQLALDGLSNREIGARLIISQHTVAYHLRKVFTKLGITSRNQLNRVLPQIPDPAPLA</sequence>
<comment type="caution">
    <text evidence="4">The sequence shown here is derived from an EMBL/GenBank/DDBJ whole genome shotgun (WGS) entry which is preliminary data.</text>
</comment>
<evidence type="ECO:0000259" key="3">
    <source>
        <dbReference type="PROSITE" id="PS50043"/>
    </source>
</evidence>